<sequence length="107" mass="12660">MFSLLTNANLMFPIQMEKLCQQIQRSNNTKNTIRNFKNDYRCSLVCNKPNLARGPIYSIRQGSNTEKQHTHYEKVENHSITSLHPLLKQYSERRRLKRQWPADLIDG</sequence>
<evidence type="ECO:0000313" key="2">
    <source>
        <dbReference type="Proteomes" id="UP000053825"/>
    </source>
</evidence>
<protein>
    <submittedName>
        <fullName evidence="1">Uncharacterized protein</fullName>
    </submittedName>
</protein>
<dbReference type="Proteomes" id="UP000053825">
    <property type="component" value="Unassembled WGS sequence"/>
</dbReference>
<gene>
    <name evidence="1" type="ORF">WH47_11893</name>
</gene>
<keyword evidence="2" id="KW-1185">Reference proteome</keyword>
<dbReference type="AlphaFoldDB" id="A0A0L7QL87"/>
<accession>A0A0L7QL87</accession>
<dbReference type="EMBL" id="KQ414925">
    <property type="protein sequence ID" value="KOC59382.1"/>
    <property type="molecule type" value="Genomic_DNA"/>
</dbReference>
<evidence type="ECO:0000313" key="1">
    <source>
        <dbReference type="EMBL" id="KOC59382.1"/>
    </source>
</evidence>
<organism evidence="1 2">
    <name type="scientific">Habropoda laboriosa</name>
    <dbReference type="NCBI Taxonomy" id="597456"/>
    <lineage>
        <taxon>Eukaryota</taxon>
        <taxon>Metazoa</taxon>
        <taxon>Ecdysozoa</taxon>
        <taxon>Arthropoda</taxon>
        <taxon>Hexapoda</taxon>
        <taxon>Insecta</taxon>
        <taxon>Pterygota</taxon>
        <taxon>Neoptera</taxon>
        <taxon>Endopterygota</taxon>
        <taxon>Hymenoptera</taxon>
        <taxon>Apocrita</taxon>
        <taxon>Aculeata</taxon>
        <taxon>Apoidea</taxon>
        <taxon>Anthophila</taxon>
        <taxon>Apidae</taxon>
        <taxon>Habropoda</taxon>
    </lineage>
</organism>
<name>A0A0L7QL87_9HYME</name>
<proteinExistence type="predicted"/>
<reference evidence="1 2" key="1">
    <citation type="submission" date="2015-07" db="EMBL/GenBank/DDBJ databases">
        <title>The genome of Habropoda laboriosa.</title>
        <authorList>
            <person name="Pan H."/>
            <person name="Kapheim K."/>
        </authorList>
    </citation>
    <scope>NUCLEOTIDE SEQUENCE [LARGE SCALE GENOMIC DNA]</scope>
    <source>
        <strain evidence="1">0110345459</strain>
    </source>
</reference>